<evidence type="ECO:0000313" key="3">
    <source>
        <dbReference type="Proteomes" id="UP000053477"/>
    </source>
</evidence>
<evidence type="ECO:0000313" key="2">
    <source>
        <dbReference type="EMBL" id="KLO05751.1"/>
    </source>
</evidence>
<feature type="region of interest" description="Disordered" evidence="1">
    <location>
        <begin position="53"/>
        <end position="93"/>
    </location>
</feature>
<dbReference type="Proteomes" id="UP000053477">
    <property type="component" value="Unassembled WGS sequence"/>
</dbReference>
<proteinExistence type="predicted"/>
<organism evidence="2 3">
    <name type="scientific">Schizopora paradoxa</name>
    <dbReference type="NCBI Taxonomy" id="27342"/>
    <lineage>
        <taxon>Eukaryota</taxon>
        <taxon>Fungi</taxon>
        <taxon>Dikarya</taxon>
        <taxon>Basidiomycota</taxon>
        <taxon>Agaricomycotina</taxon>
        <taxon>Agaricomycetes</taxon>
        <taxon>Hymenochaetales</taxon>
        <taxon>Schizoporaceae</taxon>
        <taxon>Schizopora</taxon>
    </lineage>
</organism>
<dbReference type="EMBL" id="KQ086270">
    <property type="protein sequence ID" value="KLO05751.1"/>
    <property type="molecule type" value="Genomic_DNA"/>
</dbReference>
<reference evidence="2 3" key="1">
    <citation type="submission" date="2015-04" db="EMBL/GenBank/DDBJ databases">
        <title>Complete genome sequence of Schizopora paradoxa KUC8140, a cosmopolitan wood degrader in East Asia.</title>
        <authorList>
            <consortium name="DOE Joint Genome Institute"/>
            <person name="Min B."/>
            <person name="Park H."/>
            <person name="Jang Y."/>
            <person name="Kim J.-J."/>
            <person name="Kim K.H."/>
            <person name="Pangilinan J."/>
            <person name="Lipzen A."/>
            <person name="Riley R."/>
            <person name="Grigoriev I.V."/>
            <person name="Spatafora J.W."/>
            <person name="Choi I.-G."/>
        </authorList>
    </citation>
    <scope>NUCLEOTIDE SEQUENCE [LARGE SCALE GENOMIC DNA]</scope>
    <source>
        <strain evidence="2 3">KUC8140</strain>
    </source>
</reference>
<dbReference type="InParanoid" id="A0A0H2RLN9"/>
<evidence type="ECO:0000256" key="1">
    <source>
        <dbReference type="SAM" id="MobiDB-lite"/>
    </source>
</evidence>
<protein>
    <submittedName>
        <fullName evidence="2">Uncharacterized protein</fullName>
    </submittedName>
</protein>
<keyword evidence="3" id="KW-1185">Reference proteome</keyword>
<dbReference type="AlphaFoldDB" id="A0A0H2RLN9"/>
<name>A0A0H2RLN9_9AGAM</name>
<dbReference type="OrthoDB" id="3054074at2759"/>
<accession>A0A0H2RLN9</accession>
<sequence>MNHHPHAHPALSRIDSCSSIASDATAPNLPGAGRLLGLLLYASGERLEVFLNKRSSRRRSRQETAAKKHPTKHFESLSRADTHTSVASDATAPNLPGAGRTLGLFLFALGARIEARMNRHAARLQLGPEAVAQKIRIHRRHDELSVPERYTSSAGFASERDRRVLQKLCKKLVNYSSAHVLSTQLLALNEIVQLSTEDPIIRIMLKRCNLTKLVPRFTEPDLITSTSKALGSLEDTKIHGIWSLVLSSNGRSLDNVDSEDFRTLKNTLRDSGASYIAARYLFHILHAAFTHPDTKFHTFSSEMWIKYLITALYYPQMIEWENMNKCLQFCVPDPLIRKPVVHRLERGDYKKHEPSYSKLFLEYIKRKGKRKGQLGSVST</sequence>
<gene>
    <name evidence="2" type="ORF">SCHPADRAFT_946646</name>
</gene>
<feature type="compositionally biased region" description="Basic and acidic residues" evidence="1">
    <location>
        <begin position="61"/>
        <end position="82"/>
    </location>
</feature>